<dbReference type="Proteomes" id="UP001139179">
    <property type="component" value="Unassembled WGS sequence"/>
</dbReference>
<dbReference type="InterPro" id="IPR015422">
    <property type="entry name" value="PyrdxlP-dep_Trfase_small"/>
</dbReference>
<proteinExistence type="predicted"/>
<dbReference type="PROSITE" id="PS00105">
    <property type="entry name" value="AA_TRANSFER_CLASS_1"/>
    <property type="match status" value="1"/>
</dbReference>
<keyword evidence="12" id="KW-1185">Reference proteome</keyword>
<dbReference type="InterPro" id="IPR005860">
    <property type="entry name" value="CobD"/>
</dbReference>
<dbReference type="AlphaFoldDB" id="A0A9X2DMQ0"/>
<organism evidence="11 12">
    <name type="scientific">Halalkalibacter oceani</name>
    <dbReference type="NCBI Taxonomy" id="1653776"/>
    <lineage>
        <taxon>Bacteria</taxon>
        <taxon>Bacillati</taxon>
        <taxon>Bacillota</taxon>
        <taxon>Bacilli</taxon>
        <taxon>Bacillales</taxon>
        <taxon>Bacillaceae</taxon>
        <taxon>Halalkalibacter</taxon>
    </lineage>
</organism>
<reference evidence="11" key="1">
    <citation type="submission" date="2022-05" db="EMBL/GenBank/DDBJ databases">
        <title>Comparative Genomics of Spacecraft Associated Microbes.</title>
        <authorList>
            <person name="Tran M.T."/>
            <person name="Wright A."/>
            <person name="Seuylemezian A."/>
            <person name="Eisen J."/>
            <person name="Coil D."/>
        </authorList>
    </citation>
    <scope>NUCLEOTIDE SEQUENCE</scope>
    <source>
        <strain evidence="11">214.1.1</strain>
    </source>
</reference>
<accession>A0A9X2DMQ0</accession>
<dbReference type="InterPro" id="IPR015421">
    <property type="entry name" value="PyrdxlP-dep_Trfase_major"/>
</dbReference>
<gene>
    <name evidence="11" type="primary">cobD</name>
    <name evidence="11" type="ORF">M3202_06170</name>
</gene>
<sequence length="357" mass="39836">MSLPNHGANPKQFAEALAIKLPEQAEDFSVNTNPYGPPESVLSLLASGLGETASAYPDPRGTALTHAVAVANDLQPENVLLGNGAAELIFLLAAHFRGKRVGIIEPAFSEYRDACEAYECEVESIVLPAPWELRLELIRPLLPVVDLLFLCSPNNPTGISYSRHAIVELLQAAEDHDVYLVVDQAFYDFCLEDVQLQHLLADHPRLILLRSLTKMYAIAGLRLGYLLAQPELLQAIARRQPPWSVNGFAQIAGMQALQEQSFVKQTVAMIAEERERVSAELERLSFVVSPSTVNFYLLSERKKQDMKPLLLFLAEKGVIARHTYNFNGLDGRYIRLAVKQPEANDRLIAVLKEWRER</sequence>
<evidence type="ECO:0000256" key="3">
    <source>
        <dbReference type="ARBA" id="ARBA00004953"/>
    </source>
</evidence>
<evidence type="ECO:0000256" key="9">
    <source>
        <dbReference type="ARBA" id="ARBA00048531"/>
    </source>
</evidence>
<dbReference type="GO" id="GO:0030170">
    <property type="term" value="F:pyridoxal phosphate binding"/>
    <property type="evidence" value="ECO:0007669"/>
    <property type="project" value="InterPro"/>
</dbReference>
<comment type="function">
    <text evidence="2">Decarboxylates L-threonine-O-3-phosphate to yield (R)-1-amino-2-propanol O-2-phosphate, the precursor for the linkage between the nucleotide loop and the corrin ring in cobalamin.</text>
</comment>
<dbReference type="NCBIfam" id="TIGR01140">
    <property type="entry name" value="L_thr_O3P_dcar"/>
    <property type="match status" value="1"/>
</dbReference>
<dbReference type="GO" id="GO:0009236">
    <property type="term" value="P:cobalamin biosynthetic process"/>
    <property type="evidence" value="ECO:0007669"/>
    <property type="project" value="UniProtKB-KW"/>
</dbReference>
<comment type="caution">
    <text evidence="11">The sequence shown here is derived from an EMBL/GenBank/DDBJ whole genome shotgun (WGS) entry which is preliminary data.</text>
</comment>
<evidence type="ECO:0000256" key="8">
    <source>
        <dbReference type="ARBA" id="ARBA00029996"/>
    </source>
</evidence>
<evidence type="ECO:0000259" key="10">
    <source>
        <dbReference type="Pfam" id="PF00155"/>
    </source>
</evidence>
<dbReference type="EMBL" id="JAMBOL010000003">
    <property type="protein sequence ID" value="MCM3713664.1"/>
    <property type="molecule type" value="Genomic_DNA"/>
</dbReference>
<keyword evidence="5" id="KW-0169">Cobalamin biosynthesis</keyword>
<keyword evidence="6" id="KW-0663">Pyridoxal phosphate</keyword>
<dbReference type="CDD" id="cd00609">
    <property type="entry name" value="AAT_like"/>
    <property type="match status" value="1"/>
</dbReference>
<evidence type="ECO:0000256" key="4">
    <source>
        <dbReference type="ARBA" id="ARBA00012285"/>
    </source>
</evidence>
<dbReference type="PANTHER" id="PTHR42885">
    <property type="entry name" value="HISTIDINOL-PHOSPHATE AMINOTRANSFERASE-RELATED"/>
    <property type="match status" value="1"/>
</dbReference>
<dbReference type="SUPFAM" id="SSF53383">
    <property type="entry name" value="PLP-dependent transferases"/>
    <property type="match status" value="1"/>
</dbReference>
<dbReference type="Pfam" id="PF00155">
    <property type="entry name" value="Aminotran_1_2"/>
    <property type="match status" value="1"/>
</dbReference>
<evidence type="ECO:0000313" key="12">
    <source>
        <dbReference type="Proteomes" id="UP001139179"/>
    </source>
</evidence>
<feature type="domain" description="Aminotransferase class I/classII large" evidence="10">
    <location>
        <begin position="27"/>
        <end position="350"/>
    </location>
</feature>
<dbReference type="PANTHER" id="PTHR42885:SF1">
    <property type="entry name" value="THREONINE-PHOSPHATE DECARBOXYLASE"/>
    <property type="match status" value="1"/>
</dbReference>
<comment type="pathway">
    <text evidence="3">Cofactor biosynthesis; adenosylcobalamin biosynthesis.</text>
</comment>
<dbReference type="EC" id="4.1.1.81" evidence="4"/>
<dbReference type="InterPro" id="IPR004838">
    <property type="entry name" value="NHTrfase_class1_PyrdxlP-BS"/>
</dbReference>
<comment type="cofactor">
    <cofactor evidence="1">
        <name>pyridoxal 5'-phosphate</name>
        <dbReference type="ChEBI" id="CHEBI:597326"/>
    </cofactor>
</comment>
<dbReference type="RefSeq" id="WP_251222468.1">
    <property type="nucleotide sequence ID" value="NZ_JAMBOL010000003.1"/>
</dbReference>
<protein>
    <recommendedName>
        <fullName evidence="4">threonine-phosphate decarboxylase</fullName>
        <ecNumber evidence="4">4.1.1.81</ecNumber>
    </recommendedName>
    <alternativeName>
        <fullName evidence="8">L-threonine-O-3-phosphate decarboxylase</fullName>
    </alternativeName>
</protein>
<evidence type="ECO:0000256" key="6">
    <source>
        <dbReference type="ARBA" id="ARBA00022898"/>
    </source>
</evidence>
<dbReference type="Gene3D" id="3.90.1150.10">
    <property type="entry name" value="Aspartate Aminotransferase, domain 1"/>
    <property type="match status" value="1"/>
</dbReference>
<evidence type="ECO:0000256" key="5">
    <source>
        <dbReference type="ARBA" id="ARBA00022573"/>
    </source>
</evidence>
<dbReference type="Gene3D" id="3.40.640.10">
    <property type="entry name" value="Type I PLP-dependent aspartate aminotransferase-like (Major domain)"/>
    <property type="match status" value="1"/>
</dbReference>
<dbReference type="GO" id="GO:0048472">
    <property type="term" value="F:threonine-phosphate decarboxylase activity"/>
    <property type="evidence" value="ECO:0007669"/>
    <property type="project" value="UniProtKB-EC"/>
</dbReference>
<evidence type="ECO:0000256" key="7">
    <source>
        <dbReference type="ARBA" id="ARBA00023239"/>
    </source>
</evidence>
<keyword evidence="7 11" id="KW-0456">Lyase</keyword>
<comment type="catalytic activity">
    <reaction evidence="9">
        <text>O-phospho-L-threonine + H(+) = (R)-1-aminopropan-2-yl phosphate + CO2</text>
        <dbReference type="Rhea" id="RHEA:11492"/>
        <dbReference type="ChEBI" id="CHEBI:15378"/>
        <dbReference type="ChEBI" id="CHEBI:16526"/>
        <dbReference type="ChEBI" id="CHEBI:58563"/>
        <dbReference type="ChEBI" id="CHEBI:58675"/>
        <dbReference type="EC" id="4.1.1.81"/>
    </reaction>
</comment>
<dbReference type="InterPro" id="IPR004839">
    <property type="entry name" value="Aminotransferase_I/II_large"/>
</dbReference>
<evidence type="ECO:0000313" key="11">
    <source>
        <dbReference type="EMBL" id="MCM3713664.1"/>
    </source>
</evidence>
<dbReference type="InterPro" id="IPR015424">
    <property type="entry name" value="PyrdxlP-dep_Trfase"/>
</dbReference>
<name>A0A9X2DMQ0_9BACI</name>
<evidence type="ECO:0000256" key="1">
    <source>
        <dbReference type="ARBA" id="ARBA00001933"/>
    </source>
</evidence>
<evidence type="ECO:0000256" key="2">
    <source>
        <dbReference type="ARBA" id="ARBA00003444"/>
    </source>
</evidence>